<dbReference type="InterPro" id="IPR012837">
    <property type="entry name" value="NrdG"/>
</dbReference>
<dbReference type="PIRSF" id="PIRSF000368">
    <property type="entry name" value="NrdG"/>
    <property type="match status" value="1"/>
</dbReference>
<keyword evidence="7" id="KW-0479">Metal-binding</keyword>
<evidence type="ECO:0000313" key="14">
    <source>
        <dbReference type="EMBL" id="OWZ84542.1"/>
    </source>
</evidence>
<evidence type="ECO:0000256" key="9">
    <source>
        <dbReference type="ARBA" id="ARBA00023004"/>
    </source>
</evidence>
<gene>
    <name evidence="14" type="ORF">CDO51_03320</name>
</gene>
<dbReference type="InterPro" id="IPR013785">
    <property type="entry name" value="Aldolase_TIM"/>
</dbReference>
<evidence type="ECO:0000256" key="5">
    <source>
        <dbReference type="ARBA" id="ARBA00022485"/>
    </source>
</evidence>
<dbReference type="SFLD" id="SFLDF00299">
    <property type="entry name" value="anaerobic_ribonucleoside-triph"/>
    <property type="match status" value="1"/>
</dbReference>
<evidence type="ECO:0000256" key="8">
    <source>
        <dbReference type="ARBA" id="ARBA00023002"/>
    </source>
</evidence>
<evidence type="ECO:0000256" key="10">
    <source>
        <dbReference type="ARBA" id="ARBA00023014"/>
    </source>
</evidence>
<dbReference type="EMBL" id="NIQC01000004">
    <property type="protein sequence ID" value="OWZ84542.1"/>
    <property type="molecule type" value="Genomic_DNA"/>
</dbReference>
<dbReference type="InterPro" id="IPR034457">
    <property type="entry name" value="Organic_radical-activating"/>
</dbReference>
<evidence type="ECO:0000256" key="11">
    <source>
        <dbReference type="ARBA" id="ARBA00047365"/>
    </source>
</evidence>
<keyword evidence="15" id="KW-1185">Reference proteome</keyword>
<dbReference type="SFLD" id="SFLDG01063">
    <property type="entry name" value="activating_enzymes__group_1"/>
    <property type="match status" value="1"/>
</dbReference>
<name>A0A226C0H1_9FIRM</name>
<dbReference type="InterPro" id="IPR001989">
    <property type="entry name" value="Radical_activat_CS"/>
</dbReference>
<dbReference type="GO" id="GO:0043365">
    <property type="term" value="F:[formate-C-acetyltransferase]-activating enzyme activity"/>
    <property type="evidence" value="ECO:0007669"/>
    <property type="project" value="InterPro"/>
</dbReference>
<keyword evidence="10" id="KW-0411">Iron-sulfur</keyword>
<dbReference type="GO" id="GO:0051539">
    <property type="term" value="F:4 iron, 4 sulfur cluster binding"/>
    <property type="evidence" value="ECO:0007669"/>
    <property type="project" value="UniProtKB-KW"/>
</dbReference>
<dbReference type="InterPro" id="IPR007197">
    <property type="entry name" value="rSAM"/>
</dbReference>
<evidence type="ECO:0000256" key="2">
    <source>
        <dbReference type="ARBA" id="ARBA00003852"/>
    </source>
</evidence>
<sequence>MLNETIRVAGVIPECVVNAPGGISYVIFAQGCKHNCPGCHNPETHDFNGGREWKVKDLLIDIEKYPLSNIVAFTGGDAFFQPNSFYELAKKLKEKQYTLVAYSGFYFEELIKDGARKKLLYEIDILIDGPFLQKQKDRNLNYRGSRNQRILDVKKSIEENQAVIMKKYYESMK</sequence>
<organism evidence="14 15">
    <name type="scientific">Natranaerobius trueperi</name>
    <dbReference type="NCBI Taxonomy" id="759412"/>
    <lineage>
        <taxon>Bacteria</taxon>
        <taxon>Bacillati</taxon>
        <taxon>Bacillota</taxon>
        <taxon>Clostridia</taxon>
        <taxon>Natranaerobiales</taxon>
        <taxon>Natranaerobiaceae</taxon>
        <taxon>Natranaerobius</taxon>
    </lineage>
</organism>
<dbReference type="SUPFAM" id="SSF102114">
    <property type="entry name" value="Radical SAM enzymes"/>
    <property type="match status" value="1"/>
</dbReference>
<dbReference type="AlphaFoldDB" id="A0A226C0H1"/>
<evidence type="ECO:0000313" key="15">
    <source>
        <dbReference type="Proteomes" id="UP000214588"/>
    </source>
</evidence>
<comment type="catalytic activity">
    <reaction evidence="11">
        <text>glycyl-[protein] + reduced [flavodoxin] + S-adenosyl-L-methionine = glycin-2-yl radical-[protein] + semiquinone [flavodoxin] + 5'-deoxyadenosine + L-methionine + H(+)</text>
        <dbReference type="Rhea" id="RHEA:61976"/>
        <dbReference type="Rhea" id="RHEA-COMP:10622"/>
        <dbReference type="Rhea" id="RHEA-COMP:14480"/>
        <dbReference type="Rhea" id="RHEA-COMP:15993"/>
        <dbReference type="Rhea" id="RHEA-COMP:15994"/>
        <dbReference type="ChEBI" id="CHEBI:15378"/>
        <dbReference type="ChEBI" id="CHEBI:17319"/>
        <dbReference type="ChEBI" id="CHEBI:29947"/>
        <dbReference type="ChEBI" id="CHEBI:32722"/>
        <dbReference type="ChEBI" id="CHEBI:57618"/>
        <dbReference type="ChEBI" id="CHEBI:57844"/>
        <dbReference type="ChEBI" id="CHEBI:59789"/>
        <dbReference type="ChEBI" id="CHEBI:140311"/>
    </reaction>
</comment>
<comment type="function">
    <text evidence="2 12">Activation of anaerobic ribonucleoside-triphosphate reductase under anaerobic conditions by generation of an organic free radical, using S-adenosylmethionine and reduced flavodoxin as cosubstrates to produce 5'-deoxy-adenosine.</text>
</comment>
<dbReference type="GO" id="GO:0004748">
    <property type="term" value="F:ribonucleoside-diphosphate reductase activity, thioredoxin disulfide as acceptor"/>
    <property type="evidence" value="ECO:0007669"/>
    <property type="project" value="TreeGrafter"/>
</dbReference>
<dbReference type="InterPro" id="IPR058240">
    <property type="entry name" value="rSAM_sf"/>
</dbReference>
<dbReference type="Gene3D" id="3.20.20.70">
    <property type="entry name" value="Aldolase class I"/>
    <property type="match status" value="1"/>
</dbReference>
<accession>A0A226C0H1</accession>
<dbReference type="PANTHER" id="PTHR30352">
    <property type="entry name" value="PYRUVATE FORMATE-LYASE-ACTIVATING ENZYME"/>
    <property type="match status" value="1"/>
</dbReference>
<evidence type="ECO:0000256" key="7">
    <source>
        <dbReference type="ARBA" id="ARBA00022723"/>
    </source>
</evidence>
<dbReference type="PROSITE" id="PS51918">
    <property type="entry name" value="RADICAL_SAM"/>
    <property type="match status" value="1"/>
</dbReference>
<proteinExistence type="inferred from homology"/>
<dbReference type="PROSITE" id="PS01087">
    <property type="entry name" value="RADICAL_ACTIVATING"/>
    <property type="match status" value="1"/>
</dbReference>
<comment type="caution">
    <text evidence="14">The sequence shown here is derived from an EMBL/GenBank/DDBJ whole genome shotgun (WGS) entry which is preliminary data.</text>
</comment>
<dbReference type="Pfam" id="PF13353">
    <property type="entry name" value="Fer4_12"/>
    <property type="match status" value="1"/>
</dbReference>
<keyword evidence="5" id="KW-0004">4Fe-4S</keyword>
<dbReference type="EC" id="1.97.1.-" evidence="12"/>
<feature type="domain" description="Radical SAM core" evidence="13">
    <location>
        <begin position="18"/>
        <end position="173"/>
    </location>
</feature>
<evidence type="ECO:0000256" key="4">
    <source>
        <dbReference type="ARBA" id="ARBA00014281"/>
    </source>
</evidence>
<evidence type="ECO:0000256" key="1">
    <source>
        <dbReference type="ARBA" id="ARBA00001966"/>
    </source>
</evidence>
<keyword evidence="8 12" id="KW-0560">Oxidoreductase</keyword>
<comment type="similarity">
    <text evidence="3 12">Belongs to the organic radical-activating enzymes family.</text>
</comment>
<reference evidence="14 15" key="1">
    <citation type="submission" date="2017-06" db="EMBL/GenBank/DDBJ databases">
        <title>Draft Genome Sequence of Natranaerobius trueperi halophilic, alkalithermophilic bacteria from soda lakes.</title>
        <authorList>
            <person name="Zhao B."/>
        </authorList>
    </citation>
    <scope>NUCLEOTIDE SEQUENCE [LARGE SCALE GENOMIC DNA]</scope>
    <source>
        <strain evidence="14 15">DSM 18760</strain>
    </source>
</reference>
<evidence type="ECO:0000259" key="13">
    <source>
        <dbReference type="PROSITE" id="PS51918"/>
    </source>
</evidence>
<dbReference type="SFLD" id="SFLDG01066">
    <property type="entry name" value="organic_radical-activating_enz"/>
    <property type="match status" value="1"/>
</dbReference>
<dbReference type="OrthoDB" id="9782387at2"/>
<dbReference type="SFLD" id="SFLDS00029">
    <property type="entry name" value="Radical_SAM"/>
    <property type="match status" value="1"/>
</dbReference>
<dbReference type="Proteomes" id="UP000214588">
    <property type="component" value="Unassembled WGS sequence"/>
</dbReference>
<keyword evidence="6" id="KW-0949">S-adenosyl-L-methionine</keyword>
<dbReference type="CDD" id="cd01335">
    <property type="entry name" value="Radical_SAM"/>
    <property type="match status" value="1"/>
</dbReference>
<keyword evidence="9" id="KW-0408">Iron</keyword>
<dbReference type="PANTHER" id="PTHR30352:SF2">
    <property type="entry name" value="ANAEROBIC RIBONUCLEOSIDE-TRIPHOSPHATE REDUCTASE-ACTIVATING PROTEIN"/>
    <property type="match status" value="1"/>
</dbReference>
<comment type="cofactor">
    <cofactor evidence="1">
        <name>[4Fe-4S] cluster</name>
        <dbReference type="ChEBI" id="CHEBI:49883"/>
    </cofactor>
</comment>
<dbReference type="PROSITE" id="PS51257">
    <property type="entry name" value="PROKAR_LIPOPROTEIN"/>
    <property type="match status" value="1"/>
</dbReference>
<protein>
    <recommendedName>
        <fullName evidence="4 12">Anaerobic ribonucleoside-triphosphate reductase-activating protein</fullName>
        <ecNumber evidence="12">1.97.1.-</ecNumber>
    </recommendedName>
</protein>
<dbReference type="GO" id="GO:0046872">
    <property type="term" value="F:metal ion binding"/>
    <property type="evidence" value="ECO:0007669"/>
    <property type="project" value="UniProtKB-KW"/>
</dbReference>
<evidence type="ECO:0000256" key="3">
    <source>
        <dbReference type="ARBA" id="ARBA00009777"/>
    </source>
</evidence>
<evidence type="ECO:0000256" key="6">
    <source>
        <dbReference type="ARBA" id="ARBA00022691"/>
    </source>
</evidence>
<dbReference type="RefSeq" id="WP_089022872.1">
    <property type="nucleotide sequence ID" value="NZ_NIQC01000004.1"/>
</dbReference>
<evidence type="ECO:0000256" key="12">
    <source>
        <dbReference type="PIRNR" id="PIRNR000368"/>
    </source>
</evidence>